<feature type="transmembrane region" description="Helical" evidence="2">
    <location>
        <begin position="182"/>
        <end position="199"/>
    </location>
</feature>
<reference evidence="3 4" key="1">
    <citation type="submission" date="2020-04" db="EMBL/GenBank/DDBJ databases">
        <title>Perkinsus olseni comparative genomics.</title>
        <authorList>
            <person name="Bogema D.R."/>
        </authorList>
    </citation>
    <scope>NUCLEOTIDE SEQUENCE [LARGE SCALE GENOMIC DNA]</scope>
    <source>
        <strain evidence="3">ATCC PRA-205</strain>
    </source>
</reference>
<evidence type="ECO:0000313" key="4">
    <source>
        <dbReference type="Proteomes" id="UP000574390"/>
    </source>
</evidence>
<organism evidence="3 4">
    <name type="scientific">Perkinsus olseni</name>
    <name type="common">Perkinsus atlanticus</name>
    <dbReference type="NCBI Taxonomy" id="32597"/>
    <lineage>
        <taxon>Eukaryota</taxon>
        <taxon>Sar</taxon>
        <taxon>Alveolata</taxon>
        <taxon>Perkinsozoa</taxon>
        <taxon>Perkinsea</taxon>
        <taxon>Perkinsida</taxon>
        <taxon>Perkinsidae</taxon>
        <taxon>Perkinsus</taxon>
    </lineage>
</organism>
<accession>A0A7J6Q2E0</accession>
<dbReference type="EMBL" id="JABANM010032931">
    <property type="protein sequence ID" value="KAF4702121.1"/>
    <property type="molecule type" value="Genomic_DNA"/>
</dbReference>
<feature type="region of interest" description="Disordered" evidence="1">
    <location>
        <begin position="48"/>
        <end position="73"/>
    </location>
</feature>
<name>A0A7J6Q2E0_PEROL</name>
<dbReference type="Proteomes" id="UP000574390">
    <property type="component" value="Unassembled WGS sequence"/>
</dbReference>
<feature type="transmembrane region" description="Helical" evidence="2">
    <location>
        <begin position="314"/>
        <end position="333"/>
    </location>
</feature>
<sequence length="405" mass="45870">MRLFRSRKSSSTVMEHQAGGSIYSVEGRASSLEHGPAVMDGAAMRVTNRGSTSTLNGTAEVKNSGASDPPEWDAFPLPPPRGKGALIRWDFSVVSLLPWTLRIPLRLHDCKNPKNGKLYCKWDAVLYDKLNRHELWARHGQSMHWLTLEFENPGLEKGYESLHNRYPEATFGRVLLAEPLNALIYLGLIHFTVVSILVREPSPPPRSSSTASLRASHESYFQAFQSCFAWFTTTLALLWMYLGPELTPWYTWPMDEASTFCILLLVTACLYRLRFILMVAVSVYQVILFVALRASFPTVAERHGEFFDLPTDPVIMVVSALFMAILTYSLEVLGRKDFVQSLMVTIESQRSDRLLRNVLPKRIIDTLKERQQQDLSAVSVCNTARSRAAGGLWVRCSHKVQVYRR</sequence>
<keyword evidence="2" id="KW-1133">Transmembrane helix</keyword>
<feature type="transmembrane region" description="Helical" evidence="2">
    <location>
        <begin position="275"/>
        <end position="294"/>
    </location>
</feature>
<comment type="caution">
    <text evidence="3">The sequence shown here is derived from an EMBL/GenBank/DDBJ whole genome shotgun (WGS) entry which is preliminary data.</text>
</comment>
<evidence type="ECO:0000313" key="3">
    <source>
        <dbReference type="EMBL" id="KAF4702121.1"/>
    </source>
</evidence>
<keyword evidence="2" id="KW-0472">Membrane</keyword>
<gene>
    <name evidence="3" type="primary">NPR2_1</name>
    <name evidence="3" type="ORF">FOZ62_000742</name>
</gene>
<evidence type="ECO:0000256" key="2">
    <source>
        <dbReference type="SAM" id="Phobius"/>
    </source>
</evidence>
<feature type="transmembrane region" description="Helical" evidence="2">
    <location>
        <begin position="220"/>
        <end position="243"/>
    </location>
</feature>
<evidence type="ECO:0000256" key="1">
    <source>
        <dbReference type="SAM" id="MobiDB-lite"/>
    </source>
</evidence>
<dbReference type="AlphaFoldDB" id="A0A7J6Q2E0"/>
<keyword evidence="2" id="KW-0812">Transmembrane</keyword>
<protein>
    <submittedName>
        <fullName evidence="3">Nitrogen permease regulator 2</fullName>
    </submittedName>
</protein>
<feature type="compositionally biased region" description="Polar residues" evidence="1">
    <location>
        <begin position="48"/>
        <end position="57"/>
    </location>
</feature>
<proteinExistence type="predicted"/>